<dbReference type="InterPro" id="IPR012910">
    <property type="entry name" value="Plug_dom"/>
</dbReference>
<keyword evidence="4 11" id="KW-1134">Transmembrane beta strand</keyword>
<name>A0A2U2ARN6_9GAMM</name>
<dbReference type="PANTHER" id="PTHR30069:SF29">
    <property type="entry name" value="HEMOGLOBIN AND HEMOGLOBIN-HAPTOGLOBIN-BINDING PROTEIN 1-RELATED"/>
    <property type="match status" value="1"/>
</dbReference>
<organism evidence="17 19">
    <name type="scientific">Ignatzschineria cameli</name>
    <dbReference type="NCBI Taxonomy" id="2182793"/>
    <lineage>
        <taxon>Bacteria</taxon>
        <taxon>Pseudomonadati</taxon>
        <taxon>Pseudomonadota</taxon>
        <taxon>Gammaproteobacteria</taxon>
        <taxon>Cardiobacteriales</taxon>
        <taxon>Ignatzschineriaceae</taxon>
        <taxon>Ignatzschineria</taxon>
    </lineage>
</organism>
<comment type="similarity">
    <text evidence="2">Belongs to the TonB-dependent receptor family. Hemoglobin/haptoglobin binding protein subfamily.</text>
</comment>
<keyword evidence="10 11" id="KW-0998">Cell outer membrane</keyword>
<protein>
    <submittedName>
        <fullName evidence="17">TonB-dependent hemoglobin/transferrin/lactoferrin family receptor</fullName>
    </submittedName>
</protein>
<dbReference type="GO" id="GO:0015344">
    <property type="term" value="F:siderophore uptake transmembrane transporter activity"/>
    <property type="evidence" value="ECO:0007669"/>
    <property type="project" value="TreeGrafter"/>
</dbReference>
<evidence type="ECO:0000313" key="17">
    <source>
        <dbReference type="EMBL" id="PWD86920.1"/>
    </source>
</evidence>
<evidence type="ECO:0000256" key="10">
    <source>
        <dbReference type="ARBA" id="ARBA00023237"/>
    </source>
</evidence>
<evidence type="ECO:0000256" key="1">
    <source>
        <dbReference type="ARBA" id="ARBA00004571"/>
    </source>
</evidence>
<feature type="domain" description="TonB-dependent receptor plug" evidence="16">
    <location>
        <begin position="88"/>
        <end position="194"/>
    </location>
</feature>
<accession>A0A2U2ARN6</accession>
<dbReference type="InterPro" id="IPR010949">
    <property type="entry name" value="TonB_Hb/transfer/lactofer_rcpt"/>
</dbReference>
<dbReference type="PROSITE" id="PS52016">
    <property type="entry name" value="TONB_DEPENDENT_REC_3"/>
    <property type="match status" value="1"/>
</dbReference>
<keyword evidence="8 11" id="KW-0472">Membrane</keyword>
<evidence type="ECO:0000256" key="8">
    <source>
        <dbReference type="ARBA" id="ARBA00023136"/>
    </source>
</evidence>
<keyword evidence="5 11" id="KW-0812">Transmembrane</keyword>
<evidence type="ECO:0000313" key="20">
    <source>
        <dbReference type="Proteomes" id="UP000245217"/>
    </source>
</evidence>
<feature type="domain" description="TonB-dependent receptor-like beta-barrel" evidence="15">
    <location>
        <begin position="297"/>
        <end position="760"/>
    </location>
</feature>
<evidence type="ECO:0000256" key="9">
    <source>
        <dbReference type="ARBA" id="ARBA00023170"/>
    </source>
</evidence>
<evidence type="ECO:0000256" key="12">
    <source>
        <dbReference type="RuleBase" id="RU003357"/>
    </source>
</evidence>
<gene>
    <name evidence="17" type="ORF">DC077_03660</name>
    <name evidence="18" type="ORF">DC078_01590</name>
</gene>
<evidence type="ECO:0000256" key="4">
    <source>
        <dbReference type="ARBA" id="ARBA00022452"/>
    </source>
</evidence>
<evidence type="ECO:0000256" key="13">
    <source>
        <dbReference type="SAM" id="MobiDB-lite"/>
    </source>
</evidence>
<comment type="caution">
    <text evidence="17">The sequence shown here is derived from an EMBL/GenBank/DDBJ whole genome shotgun (WGS) entry which is preliminary data.</text>
</comment>
<dbReference type="Proteomes" id="UP000245059">
    <property type="component" value="Unassembled WGS sequence"/>
</dbReference>
<keyword evidence="7 12" id="KW-0798">TonB box</keyword>
<evidence type="ECO:0000313" key="19">
    <source>
        <dbReference type="Proteomes" id="UP000245059"/>
    </source>
</evidence>
<sequence length="798" mass="90335">MWFHIIRVSLMNFKQSPFAILTTLLLSSPLYAQSYNPSEPEWVIDNTLNAEGIATTADRIDLAEQHPSVTLSKVIVSGALKEDLEIAESAATIAHFDVQNIDRLNATNLAQLLNYEPGVTVDLNKSGGISDIRIRGIGKDRVLISVDGAPLPMTYRFGSYLSTSRDYFDIDAMKSVDIIKGPMSTLYGGSALAGGIFMQTKDPSDFLRADNKFGGEVKAGYRSATRETLLSGTVAGRFNDKLSAFARLTYTHPHEERNHAGKASSEKLLGPNRTHPNKSKADNYNFLTKWVFEPSEQQRFTISYEDYRETQHNDPLAQFNYTSEYQITYLNLHTKEIQKRKQLTFRHDFEIENRLFDRGFWNIYYQNSKAKQDHNETRFISANKYSPISKTTYRTRYSDFNNKTYGLGIEFTKGIAQSDAVFHNLTYGMNYRHNRVTTERDGNTINIATGMRDENETFPNKSFPDSTIKELGIFLQDRISLYEGQFEVIAGIRYDNYKLSPKLGGIYQDANPSGDQPVSVSKSQFSKRVAFLWHPSEENTLFFNYSEGFRAPTFSAINVGFGNPAHRYISKSNPNLRPESSHSYELGWNYIDEHQSLSITGFYVDYKNFIEERQEVAPDPVTGYRVFQAINLDKSKVYGLELKAHIDLFSTQNGNGIISLNGSLAYAKGKERGSNNPINNIEPLTATIGVDYQYLDNLYLGARLKAVQGKKAKDINLGEPSPYDLPQNPPQPTAGYATVDLIAEYKPDRNITINAGLYNIFNREYTSWSQGLMNRNTDDLRRATNPGFNVALSIKYEF</sequence>
<evidence type="ECO:0000256" key="14">
    <source>
        <dbReference type="SAM" id="SignalP"/>
    </source>
</evidence>
<dbReference type="Gene3D" id="2.40.170.20">
    <property type="entry name" value="TonB-dependent receptor, beta-barrel domain"/>
    <property type="match status" value="1"/>
</dbReference>
<dbReference type="InterPro" id="IPR011276">
    <property type="entry name" value="TonB_haem/Hb_rcpt"/>
</dbReference>
<evidence type="ECO:0000256" key="3">
    <source>
        <dbReference type="ARBA" id="ARBA00022448"/>
    </source>
</evidence>
<dbReference type="Pfam" id="PF07715">
    <property type="entry name" value="Plug"/>
    <property type="match status" value="1"/>
</dbReference>
<reference evidence="17" key="1">
    <citation type="journal article" date="2018" name="Genome Announc.">
        <title>Ignatzschineria cameli sp. nov., isolated from necrotic foot tissue of dromedaries (Camelus dromedarius) and associated maggots (Wohlfahrtia species) in Dubai.</title>
        <authorList>
            <person name="Tsang C.C."/>
            <person name="Tang J.Y."/>
            <person name="Fong J.Y."/>
            <person name="Kinne J."/>
            <person name="Lee H.H."/>
            <person name="Joseph M."/>
            <person name="Jose S."/>
            <person name="Schuster R.K."/>
            <person name="Tang Y."/>
            <person name="Sivakumar S."/>
            <person name="Chen J.H."/>
            <person name="Teng J.L."/>
            <person name="Lau S.K."/>
            <person name="Wernery U."/>
            <person name="Woo P.C."/>
        </authorList>
    </citation>
    <scope>NUCLEOTIDE SEQUENCE</scope>
    <source>
        <strain evidence="17">UAE-HKU57</strain>
        <strain evidence="18">UAE-HKU58</strain>
    </source>
</reference>
<dbReference type="InterPro" id="IPR036942">
    <property type="entry name" value="Beta-barrel_TonB_sf"/>
</dbReference>
<dbReference type="InterPro" id="IPR037066">
    <property type="entry name" value="Plug_dom_sf"/>
</dbReference>
<evidence type="ECO:0000256" key="7">
    <source>
        <dbReference type="ARBA" id="ARBA00023077"/>
    </source>
</evidence>
<dbReference type="EMBL" id="QEWW01000002">
    <property type="protein sequence ID" value="PWD86920.1"/>
    <property type="molecule type" value="Genomic_DNA"/>
</dbReference>
<dbReference type="GO" id="GO:0009279">
    <property type="term" value="C:cell outer membrane"/>
    <property type="evidence" value="ECO:0007669"/>
    <property type="project" value="UniProtKB-SubCell"/>
</dbReference>
<feature type="region of interest" description="Disordered" evidence="13">
    <location>
        <begin position="253"/>
        <end position="277"/>
    </location>
</feature>
<dbReference type="Gene3D" id="2.170.130.10">
    <property type="entry name" value="TonB-dependent receptor, plug domain"/>
    <property type="match status" value="1"/>
</dbReference>
<evidence type="ECO:0000256" key="5">
    <source>
        <dbReference type="ARBA" id="ARBA00022692"/>
    </source>
</evidence>
<proteinExistence type="inferred from homology"/>
<dbReference type="Pfam" id="PF00593">
    <property type="entry name" value="TonB_dep_Rec_b-barrel"/>
    <property type="match status" value="1"/>
</dbReference>
<evidence type="ECO:0000313" key="18">
    <source>
        <dbReference type="EMBL" id="PWD94263.1"/>
    </source>
</evidence>
<comment type="subcellular location">
    <subcellularLocation>
        <location evidence="1 11">Cell outer membrane</location>
        <topology evidence="1 11">Multi-pass membrane protein</topology>
    </subcellularLocation>
</comment>
<dbReference type="NCBIfam" id="TIGR01786">
    <property type="entry name" value="TonB-hemlactrns"/>
    <property type="match status" value="1"/>
</dbReference>
<dbReference type="Proteomes" id="UP000245217">
    <property type="component" value="Unassembled WGS sequence"/>
</dbReference>
<dbReference type="CDD" id="cd01347">
    <property type="entry name" value="ligand_gated_channel"/>
    <property type="match status" value="1"/>
</dbReference>
<feature type="chain" id="PRO_5015593966" evidence="14">
    <location>
        <begin position="33"/>
        <end position="798"/>
    </location>
</feature>
<dbReference type="GO" id="GO:0015232">
    <property type="term" value="F:heme transmembrane transporter activity"/>
    <property type="evidence" value="ECO:0007669"/>
    <property type="project" value="InterPro"/>
</dbReference>
<dbReference type="AlphaFoldDB" id="A0A2U2ARN6"/>
<evidence type="ECO:0000256" key="2">
    <source>
        <dbReference type="ARBA" id="ARBA00008143"/>
    </source>
</evidence>
<dbReference type="GO" id="GO:0044718">
    <property type="term" value="P:siderophore transmembrane transport"/>
    <property type="evidence" value="ECO:0007669"/>
    <property type="project" value="TreeGrafter"/>
</dbReference>
<dbReference type="SUPFAM" id="SSF56935">
    <property type="entry name" value="Porins"/>
    <property type="match status" value="1"/>
</dbReference>
<keyword evidence="9 17" id="KW-0675">Receptor</keyword>
<dbReference type="NCBIfam" id="TIGR01785">
    <property type="entry name" value="TonB-hemin"/>
    <property type="match status" value="1"/>
</dbReference>
<keyword evidence="20" id="KW-1185">Reference proteome</keyword>
<dbReference type="PANTHER" id="PTHR30069">
    <property type="entry name" value="TONB-DEPENDENT OUTER MEMBRANE RECEPTOR"/>
    <property type="match status" value="1"/>
</dbReference>
<reference evidence="19 20" key="2">
    <citation type="submission" date="2018-05" db="EMBL/GenBank/DDBJ databases">
        <title>Ignatzschineria dubaiensis sp. nov., isolated from necrotic foot tissues of dromedaries (Camelus dromedarius) and associated maggots in Dubai, United Arab Emirates.</title>
        <authorList>
            <person name="Tsang C.C."/>
            <person name="Tang J.Y.M."/>
            <person name="Fong J.Y.H."/>
            <person name="Kinne J."/>
            <person name="Lee H.H."/>
            <person name="Joseph M."/>
            <person name="Jose S."/>
            <person name="Schuster R.K."/>
            <person name="Tang Y."/>
            <person name="Sivakumar S."/>
            <person name="Chen J.H.K."/>
            <person name="Teng J.L.L."/>
            <person name="Lau S.K.P."/>
            <person name="Wernery U."/>
            <person name="Woo P.C.Y."/>
        </authorList>
    </citation>
    <scope>NUCLEOTIDE SEQUENCE [LARGE SCALE GENOMIC DNA]</scope>
    <source>
        <strain evidence="19">UAE-HKU57</strain>
        <strain evidence="20">UAE-HKU58</strain>
    </source>
</reference>
<evidence type="ECO:0000256" key="11">
    <source>
        <dbReference type="PROSITE-ProRule" id="PRU01360"/>
    </source>
</evidence>
<evidence type="ECO:0000259" key="15">
    <source>
        <dbReference type="Pfam" id="PF00593"/>
    </source>
</evidence>
<evidence type="ECO:0000259" key="16">
    <source>
        <dbReference type="Pfam" id="PF07715"/>
    </source>
</evidence>
<evidence type="ECO:0000256" key="6">
    <source>
        <dbReference type="ARBA" id="ARBA00022729"/>
    </source>
</evidence>
<feature type="signal peptide" evidence="14">
    <location>
        <begin position="1"/>
        <end position="32"/>
    </location>
</feature>
<dbReference type="EMBL" id="QEWV01000001">
    <property type="protein sequence ID" value="PWD94263.1"/>
    <property type="molecule type" value="Genomic_DNA"/>
</dbReference>
<keyword evidence="6 14" id="KW-0732">Signal</keyword>
<keyword evidence="3 11" id="KW-0813">Transport</keyword>
<dbReference type="InterPro" id="IPR039426">
    <property type="entry name" value="TonB-dep_rcpt-like"/>
</dbReference>
<dbReference type="InterPro" id="IPR000531">
    <property type="entry name" value="Beta-barrel_TonB"/>
</dbReference>